<evidence type="ECO:0000313" key="1">
    <source>
        <dbReference type="EMBL" id="MBU3030259.1"/>
    </source>
</evidence>
<comment type="caution">
    <text evidence="1">The sequence shown here is derived from an EMBL/GenBank/DDBJ whole genome shotgun (WGS) entry which is preliminary data.</text>
</comment>
<evidence type="ECO:0000313" key="2">
    <source>
        <dbReference type="Proteomes" id="UP001166191"/>
    </source>
</evidence>
<reference evidence="1" key="1">
    <citation type="submission" date="2021-06" db="EMBL/GenBank/DDBJ databases">
        <title>Paracoccus bacterium XHP0099 sp. nov., isolated from the surface waters of the Yellow Sea.</title>
        <authorList>
            <person name="Xue H."/>
            <person name="Zhang D."/>
        </authorList>
    </citation>
    <scope>NUCLEOTIDE SEQUENCE</scope>
    <source>
        <strain evidence="1">XHP0099</strain>
    </source>
</reference>
<evidence type="ECO:0008006" key="3">
    <source>
        <dbReference type="Google" id="ProtNLM"/>
    </source>
</evidence>
<proteinExistence type="predicted"/>
<dbReference type="EMBL" id="JAHKNG010000012">
    <property type="protein sequence ID" value="MBU3030259.1"/>
    <property type="molecule type" value="Genomic_DNA"/>
</dbReference>
<keyword evidence="2" id="KW-1185">Reference proteome</keyword>
<organism evidence="1 2">
    <name type="scientific">Paracoccus marinaquae</name>
    <dbReference type="NCBI Taxonomy" id="2841926"/>
    <lineage>
        <taxon>Bacteria</taxon>
        <taxon>Pseudomonadati</taxon>
        <taxon>Pseudomonadota</taxon>
        <taxon>Alphaproteobacteria</taxon>
        <taxon>Rhodobacterales</taxon>
        <taxon>Paracoccaceae</taxon>
        <taxon>Paracoccus</taxon>
    </lineage>
</organism>
<dbReference type="Proteomes" id="UP001166191">
    <property type="component" value="Unassembled WGS sequence"/>
</dbReference>
<protein>
    <recommendedName>
        <fullName evidence="3">Lipoprotein</fullName>
    </recommendedName>
</protein>
<name>A0ABS6AIB9_9RHOB</name>
<accession>A0ABS6AIB9</accession>
<sequence>MTNPMWTAMTSEGRGRALARLPVVLAVLGLAACGTAGGDRVPYSIDGKTYVVEPDPTRAGDLAVTGPAGAALTAAEGAAADRAVDAFCRTQGYEGGTAGTFMSALTGGYWYYEACRS</sequence>
<gene>
    <name evidence="1" type="ORF">KNW02_09015</name>
</gene>